<protein>
    <submittedName>
        <fullName evidence="1">Uncharacterized protein</fullName>
    </submittedName>
</protein>
<accession>A0ABY9U8X8</accession>
<evidence type="ECO:0000313" key="2">
    <source>
        <dbReference type="Proteomes" id="UP001249394"/>
    </source>
</evidence>
<reference evidence="1 2" key="1">
    <citation type="submission" date="2023-09" db="EMBL/GenBank/DDBJ databases">
        <title>The genome sequence of Streptomyces anthocyanicus.</title>
        <authorList>
            <person name="Mo P."/>
        </authorList>
    </citation>
    <scope>NUCLEOTIDE SEQUENCE [LARGE SCALE GENOMIC DNA]</scope>
    <source>
        <strain evidence="1 2">JCM 4387</strain>
    </source>
</reference>
<evidence type="ECO:0000313" key="1">
    <source>
        <dbReference type="EMBL" id="WND18968.1"/>
    </source>
</evidence>
<name>A0ABY9U8X8_STRVL</name>
<gene>
    <name evidence="1" type="ORF">RI060_17165</name>
</gene>
<proteinExistence type="predicted"/>
<sequence length="292" mass="31484">MDWHPNSGETTLARYPVSFATGTAASVDGRRSFRDRRRNDIEADLADWPEGRGFAVRSLPGRVGVYGRTAVSGVFAVVTGILSDLLGGSTINPEPGRGKLEERENEVDDFPVMWADAGDTARTLPWQLDPSRRPQGQVTEVVLTSQRLLVVGSGTTLWETPRENVVDAAIRQFSIGRKDFRITFRDGSWARLTTSVSYHSTELVGLLTGSHQRLSESDLSTEQHKRLSGFASSLPTGATPPVITRLPSGLVRVGSTLPGRGQGVVSETRGFVMDEAGRDATPAPGDIGPSKA</sequence>
<organism evidence="1 2">
    <name type="scientific">Streptomyces violaceus</name>
    <name type="common">Streptomyces venezuelae</name>
    <dbReference type="NCBI Taxonomy" id="1936"/>
    <lineage>
        <taxon>Bacteria</taxon>
        <taxon>Bacillati</taxon>
        <taxon>Actinomycetota</taxon>
        <taxon>Actinomycetes</taxon>
        <taxon>Kitasatosporales</taxon>
        <taxon>Streptomycetaceae</taxon>
        <taxon>Streptomyces</taxon>
    </lineage>
</organism>
<keyword evidence="2" id="KW-1185">Reference proteome</keyword>
<dbReference type="Proteomes" id="UP001249394">
    <property type="component" value="Chromosome"/>
</dbReference>
<dbReference type="EMBL" id="CP134213">
    <property type="protein sequence ID" value="WND18968.1"/>
    <property type="molecule type" value="Genomic_DNA"/>
</dbReference>